<keyword evidence="4" id="KW-1185">Reference proteome</keyword>
<dbReference type="InterPro" id="IPR029039">
    <property type="entry name" value="Flavoprotein-like_sf"/>
</dbReference>
<dbReference type="Gene3D" id="3.40.50.360">
    <property type="match status" value="2"/>
</dbReference>
<keyword evidence="1" id="KW-0285">Flavoprotein</keyword>
<gene>
    <name evidence="3" type="ORF">SAMN02746064_00819</name>
</gene>
<proteinExistence type="predicted"/>
<sequence>MILGMKVVFDLREKEDEKTLEIIKSAYDEPLGVFNLRGEAINSCIGCWSCWLKTPGRCIMNDRMSEIYKEYINSDTVVLLMDTAHGFINHRAKAFFDRTIPHYHPHIEIVGGECHHVARYESYPDMVFYFDKSILCDAEEQVIEDYLYRVAYHFKANAYRIIIDEETKLVPLSSRRPKNKNIEFGSVESIEKLVVYNGSPRKSRSNTALILKGISRELGEKVEIRDLKEKNSWQEWAEKFKHDEHVMFFMPLYVHAMPSHVMEFIESLSTSEGSISFFIQSGFPESSQSYYVEAYFEHLSIKLGRTYLGTVIKGGVESLQGRPIEAQEKMIEPMINAIENLVNDGKFNLYDIRRLARPIRFGKVIEILFNIAGKKFIDSFWDQQLIANDAYDISFDRPYEI</sequence>
<evidence type="ECO:0000313" key="4">
    <source>
        <dbReference type="Proteomes" id="UP000184251"/>
    </source>
</evidence>
<dbReference type="STRING" id="1120975.SAMN02746064_00819"/>
<keyword evidence="2" id="KW-0288">FMN</keyword>
<evidence type="ECO:0008006" key="5">
    <source>
        <dbReference type="Google" id="ProtNLM"/>
    </source>
</evidence>
<protein>
    <recommendedName>
        <fullName evidence="5">NADPH-dependent FMN reductase</fullName>
    </recommendedName>
</protein>
<dbReference type="PANTHER" id="PTHR43278">
    <property type="entry name" value="NAD(P)H-DEPENDENT FMN-CONTAINING OXIDOREDUCTASE YWQN-RELATED"/>
    <property type="match status" value="1"/>
</dbReference>
<dbReference type="AlphaFoldDB" id="A0A1M4UT77"/>
<dbReference type="Proteomes" id="UP000184251">
    <property type="component" value="Unassembled WGS sequence"/>
</dbReference>
<accession>A0A1M4UT77</accession>
<evidence type="ECO:0000256" key="2">
    <source>
        <dbReference type="ARBA" id="ARBA00022643"/>
    </source>
</evidence>
<dbReference type="InterPro" id="IPR051796">
    <property type="entry name" value="ISF_SsuE-like"/>
</dbReference>
<evidence type="ECO:0000256" key="1">
    <source>
        <dbReference type="ARBA" id="ARBA00022630"/>
    </source>
</evidence>
<dbReference type="SUPFAM" id="SSF52218">
    <property type="entry name" value="Flavoproteins"/>
    <property type="match status" value="2"/>
</dbReference>
<dbReference type="PANTHER" id="PTHR43278:SF2">
    <property type="entry name" value="IRON-SULFUR FLAVOPROTEIN"/>
    <property type="match status" value="1"/>
</dbReference>
<dbReference type="EMBL" id="FQTU01000004">
    <property type="protein sequence ID" value="SHE59951.1"/>
    <property type="molecule type" value="Genomic_DNA"/>
</dbReference>
<name>A0A1M4UT77_9FIRM</name>
<evidence type="ECO:0000313" key="3">
    <source>
        <dbReference type="EMBL" id="SHE59951.1"/>
    </source>
</evidence>
<reference evidence="3 4" key="1">
    <citation type="submission" date="2016-11" db="EMBL/GenBank/DDBJ databases">
        <authorList>
            <person name="Jaros S."/>
            <person name="Januszkiewicz K."/>
            <person name="Wedrychowicz H."/>
        </authorList>
    </citation>
    <scope>NUCLEOTIDE SEQUENCE [LARGE SCALE GENOMIC DNA]</scope>
    <source>
        <strain evidence="3 4">DSM 14828</strain>
    </source>
</reference>
<organism evidence="3 4">
    <name type="scientific">Alkalibacter saccharofermentans DSM 14828</name>
    <dbReference type="NCBI Taxonomy" id="1120975"/>
    <lineage>
        <taxon>Bacteria</taxon>
        <taxon>Bacillati</taxon>
        <taxon>Bacillota</taxon>
        <taxon>Clostridia</taxon>
        <taxon>Eubacteriales</taxon>
        <taxon>Eubacteriaceae</taxon>
        <taxon>Alkalibacter</taxon>
    </lineage>
</organism>